<evidence type="ECO:0000256" key="8">
    <source>
        <dbReference type="ARBA" id="ARBA00022737"/>
    </source>
</evidence>
<comment type="function">
    <text evidence="13">Interacts with outer membrane receptor proteins that carry out high-affinity binding and energy dependent uptake into the periplasmic space of specific substrates. It could act to transduce energy from the cytoplasmic membrane to specific energy-requiring processes in the outer membrane, resulting in the release into the periplasm of ligands bound by these outer membrane proteins.</text>
</comment>
<gene>
    <name evidence="16" type="ORF">SAMN04244571_00404</name>
    <name evidence="17" type="ORF">SAMN04244574_00540</name>
</gene>
<evidence type="ECO:0000259" key="15">
    <source>
        <dbReference type="PROSITE" id="PS52015"/>
    </source>
</evidence>
<accession>A0A1I3ZAW7</accession>
<keyword evidence="10" id="KW-1133">Transmembrane helix</keyword>
<dbReference type="AlphaFoldDB" id="A0A1I3ZAW7"/>
<keyword evidence="5 13" id="KW-1003">Cell membrane</keyword>
<dbReference type="Gene3D" id="3.30.1150.10">
    <property type="match status" value="1"/>
</dbReference>
<keyword evidence="18" id="KW-1185">Reference proteome</keyword>
<evidence type="ECO:0000256" key="12">
    <source>
        <dbReference type="ARBA" id="ARBA00025849"/>
    </source>
</evidence>
<feature type="compositionally biased region" description="Gly residues" evidence="14">
    <location>
        <begin position="133"/>
        <end position="159"/>
    </location>
</feature>
<dbReference type="PROSITE" id="PS52015">
    <property type="entry name" value="TONB_CTD"/>
    <property type="match status" value="1"/>
</dbReference>
<dbReference type="Proteomes" id="UP000199579">
    <property type="component" value="Unassembled WGS sequence"/>
</dbReference>
<dbReference type="Proteomes" id="UP000198861">
    <property type="component" value="Unassembled WGS sequence"/>
</dbReference>
<evidence type="ECO:0000256" key="2">
    <source>
        <dbReference type="ARBA" id="ARBA00006555"/>
    </source>
</evidence>
<organism evidence="17 19">
    <name type="scientific">Azotobacter beijerinckii</name>
    <dbReference type="NCBI Taxonomy" id="170623"/>
    <lineage>
        <taxon>Bacteria</taxon>
        <taxon>Pseudomonadati</taxon>
        <taxon>Pseudomonadota</taxon>
        <taxon>Gammaproteobacteria</taxon>
        <taxon>Pseudomonadales</taxon>
        <taxon>Pseudomonadaceae</taxon>
        <taxon>Azotobacter</taxon>
    </lineage>
</organism>
<keyword evidence="11" id="KW-0472">Membrane</keyword>
<dbReference type="GO" id="GO:0015891">
    <property type="term" value="P:siderophore transport"/>
    <property type="evidence" value="ECO:0007669"/>
    <property type="project" value="InterPro"/>
</dbReference>
<keyword evidence="13" id="KW-0735">Signal-anchor</keyword>
<dbReference type="RefSeq" id="WP_090935500.1">
    <property type="nucleotide sequence ID" value="NZ_FOKJ01000004.1"/>
</dbReference>
<evidence type="ECO:0000256" key="14">
    <source>
        <dbReference type="SAM" id="MobiDB-lite"/>
    </source>
</evidence>
<comment type="subunit">
    <text evidence="12">Homodimer. Forms a complex with the accessory proteins ExbB and ExbD.</text>
</comment>
<dbReference type="GO" id="GO:0031992">
    <property type="term" value="F:energy transducer activity"/>
    <property type="evidence" value="ECO:0007669"/>
    <property type="project" value="InterPro"/>
</dbReference>
<evidence type="ECO:0000256" key="9">
    <source>
        <dbReference type="ARBA" id="ARBA00022927"/>
    </source>
</evidence>
<dbReference type="GO" id="GO:0098797">
    <property type="term" value="C:plasma membrane protein complex"/>
    <property type="evidence" value="ECO:0007669"/>
    <property type="project" value="TreeGrafter"/>
</dbReference>
<evidence type="ECO:0000313" key="17">
    <source>
        <dbReference type="EMBL" id="SFK41318.1"/>
    </source>
</evidence>
<evidence type="ECO:0000256" key="7">
    <source>
        <dbReference type="ARBA" id="ARBA00022692"/>
    </source>
</evidence>
<keyword evidence="4 13" id="KW-0813">Transport</keyword>
<comment type="similarity">
    <text evidence="2 13">Belongs to the TonB family.</text>
</comment>
<evidence type="ECO:0000256" key="1">
    <source>
        <dbReference type="ARBA" id="ARBA00004383"/>
    </source>
</evidence>
<protein>
    <recommendedName>
        <fullName evidence="3 13">Protein TonB</fullName>
    </recommendedName>
</protein>
<dbReference type="Pfam" id="PF03544">
    <property type="entry name" value="TonB_C"/>
    <property type="match status" value="1"/>
</dbReference>
<evidence type="ECO:0000256" key="3">
    <source>
        <dbReference type="ARBA" id="ARBA00022362"/>
    </source>
</evidence>
<keyword evidence="7" id="KW-0812">Transmembrane</keyword>
<sequence length="253" mass="25604">MRLPLSFVAACLVALALFSLMLSLIAPPGSKVPDDPLSVGHFVRIGAPVQSRAGASRQPAPDMPQAEAMPQPPTPATPAAVSAAPAPKLPSLALEAPALSSRIGVARAPAPSLEGLAAAPAASRALSTAAGAASGGSSAGAVGAAGGAEGGAGGTGPAGGPESEVMPLNDVRPRYPQMALQRGIEGYVKLAFTINRAGAVENIRVLEASPLNVFEREARAAAARWRFAPRTENGRAVDREAVKTLYFRIQRGP</sequence>
<dbReference type="NCBIfam" id="TIGR01352">
    <property type="entry name" value="tonB_Cterm"/>
    <property type="match status" value="1"/>
</dbReference>
<feature type="domain" description="TonB C-terminal" evidence="15">
    <location>
        <begin position="160"/>
        <end position="253"/>
    </location>
</feature>
<dbReference type="GO" id="GO:0055085">
    <property type="term" value="P:transmembrane transport"/>
    <property type="evidence" value="ECO:0007669"/>
    <property type="project" value="InterPro"/>
</dbReference>
<feature type="compositionally biased region" description="Low complexity" evidence="14">
    <location>
        <begin position="59"/>
        <end position="69"/>
    </location>
</feature>
<dbReference type="InterPro" id="IPR006260">
    <property type="entry name" value="TonB/TolA_C"/>
</dbReference>
<keyword evidence="6 13" id="KW-0997">Cell inner membrane</keyword>
<reference evidence="17 19" key="2">
    <citation type="submission" date="2016-10" db="EMBL/GenBank/DDBJ databases">
        <authorList>
            <person name="de Groot N.N."/>
        </authorList>
    </citation>
    <scope>NUCLEOTIDE SEQUENCE [LARGE SCALE GENOMIC DNA]</scope>
    <source>
        <strain evidence="17 19">DSM 381</strain>
    </source>
</reference>
<evidence type="ECO:0000313" key="19">
    <source>
        <dbReference type="Proteomes" id="UP000199579"/>
    </source>
</evidence>
<comment type="subcellular location">
    <subcellularLocation>
        <location evidence="1 13">Cell inner membrane</location>
        <topology evidence="1 13">Single-pass membrane protein</topology>
        <orientation evidence="1 13">Periplasmic side</orientation>
    </subcellularLocation>
</comment>
<dbReference type="PRINTS" id="PR01374">
    <property type="entry name" value="TONBPROTEIN"/>
</dbReference>
<evidence type="ECO:0000256" key="11">
    <source>
        <dbReference type="ARBA" id="ARBA00023136"/>
    </source>
</evidence>
<name>A0A1I3ZAW7_9GAMM</name>
<evidence type="ECO:0000256" key="13">
    <source>
        <dbReference type="RuleBase" id="RU362123"/>
    </source>
</evidence>
<reference evidence="16 18" key="1">
    <citation type="submission" date="2016-10" db="EMBL/GenBank/DDBJ databases">
        <authorList>
            <person name="Varghese N."/>
            <person name="Submissions S."/>
        </authorList>
    </citation>
    <scope>NUCLEOTIDE SEQUENCE [LARGE SCALE GENOMIC DNA]</scope>
    <source>
        <strain evidence="16 18">DSM 282</strain>
    </source>
</reference>
<dbReference type="InterPro" id="IPR037682">
    <property type="entry name" value="TonB_C"/>
</dbReference>
<evidence type="ECO:0000256" key="5">
    <source>
        <dbReference type="ARBA" id="ARBA00022475"/>
    </source>
</evidence>
<dbReference type="InterPro" id="IPR003538">
    <property type="entry name" value="TonB"/>
</dbReference>
<dbReference type="GO" id="GO:0015031">
    <property type="term" value="P:protein transport"/>
    <property type="evidence" value="ECO:0007669"/>
    <property type="project" value="UniProtKB-UniRule"/>
</dbReference>
<feature type="region of interest" description="Disordered" evidence="14">
    <location>
        <begin position="50"/>
        <end position="83"/>
    </location>
</feature>
<dbReference type="SUPFAM" id="SSF74653">
    <property type="entry name" value="TolA/TonB C-terminal domain"/>
    <property type="match status" value="1"/>
</dbReference>
<keyword evidence="9 13" id="KW-0653">Protein transport</keyword>
<dbReference type="InterPro" id="IPR051045">
    <property type="entry name" value="TonB-dependent_transducer"/>
</dbReference>
<evidence type="ECO:0000256" key="4">
    <source>
        <dbReference type="ARBA" id="ARBA00022448"/>
    </source>
</evidence>
<evidence type="ECO:0000256" key="6">
    <source>
        <dbReference type="ARBA" id="ARBA00022519"/>
    </source>
</evidence>
<evidence type="ECO:0000313" key="18">
    <source>
        <dbReference type="Proteomes" id="UP000198861"/>
    </source>
</evidence>
<dbReference type="GO" id="GO:0030288">
    <property type="term" value="C:outer membrane-bounded periplasmic space"/>
    <property type="evidence" value="ECO:0007669"/>
    <property type="project" value="InterPro"/>
</dbReference>
<dbReference type="PANTHER" id="PTHR33446">
    <property type="entry name" value="PROTEIN TONB-RELATED"/>
    <property type="match status" value="1"/>
</dbReference>
<evidence type="ECO:0000313" key="16">
    <source>
        <dbReference type="EMBL" id="SFA81064.1"/>
    </source>
</evidence>
<proteinExistence type="inferred from homology"/>
<dbReference type="EMBL" id="FOSX01000004">
    <property type="protein sequence ID" value="SFK41318.1"/>
    <property type="molecule type" value="Genomic_DNA"/>
</dbReference>
<keyword evidence="8" id="KW-0677">Repeat</keyword>
<dbReference type="EMBL" id="FOKJ01000004">
    <property type="protein sequence ID" value="SFA81064.1"/>
    <property type="molecule type" value="Genomic_DNA"/>
</dbReference>
<dbReference type="PANTHER" id="PTHR33446:SF8">
    <property type="entry name" value="PROTEIN TONB"/>
    <property type="match status" value="1"/>
</dbReference>
<feature type="region of interest" description="Disordered" evidence="14">
    <location>
        <begin position="131"/>
        <end position="169"/>
    </location>
</feature>
<evidence type="ECO:0000256" key="10">
    <source>
        <dbReference type="ARBA" id="ARBA00022989"/>
    </source>
</evidence>